<feature type="transmembrane region" description="Helical" evidence="5">
    <location>
        <begin position="95"/>
        <end position="112"/>
    </location>
</feature>
<gene>
    <name evidence="6" type="ORF">ACFFIC_26695</name>
</gene>
<evidence type="ECO:0000256" key="3">
    <source>
        <dbReference type="ARBA" id="ARBA00022989"/>
    </source>
</evidence>
<dbReference type="InterPro" id="IPR002781">
    <property type="entry name" value="TM_pro_TauE-like"/>
</dbReference>
<dbReference type="Proteomes" id="UP001589789">
    <property type="component" value="Unassembled WGS sequence"/>
</dbReference>
<protein>
    <recommendedName>
        <fullName evidence="5">Probable membrane transporter protein</fullName>
    </recommendedName>
</protein>
<evidence type="ECO:0000313" key="7">
    <source>
        <dbReference type="Proteomes" id="UP001589789"/>
    </source>
</evidence>
<evidence type="ECO:0000313" key="6">
    <source>
        <dbReference type="EMBL" id="MFC0389110.1"/>
    </source>
</evidence>
<keyword evidence="4 5" id="KW-0472">Membrane</keyword>
<evidence type="ECO:0000256" key="4">
    <source>
        <dbReference type="ARBA" id="ARBA00023136"/>
    </source>
</evidence>
<dbReference type="Pfam" id="PF01925">
    <property type="entry name" value="TauE"/>
    <property type="match status" value="1"/>
</dbReference>
<comment type="similarity">
    <text evidence="5">Belongs to the 4-toluene sulfonate uptake permease (TSUP) (TC 2.A.102) family.</text>
</comment>
<name>A0ABV6J2E9_9PROT</name>
<dbReference type="EMBL" id="JBHLVZ010000092">
    <property type="protein sequence ID" value="MFC0389110.1"/>
    <property type="molecule type" value="Genomic_DNA"/>
</dbReference>
<keyword evidence="5" id="KW-1003">Cell membrane</keyword>
<dbReference type="RefSeq" id="WP_377056176.1">
    <property type="nucleotide sequence ID" value="NZ_JBHLVZ010000092.1"/>
</dbReference>
<keyword evidence="3 5" id="KW-1133">Transmembrane helix</keyword>
<feature type="transmembrane region" description="Helical" evidence="5">
    <location>
        <begin position="71"/>
        <end position="89"/>
    </location>
</feature>
<comment type="caution">
    <text evidence="6">The sequence shown here is derived from an EMBL/GenBank/DDBJ whole genome shotgun (WGS) entry which is preliminary data.</text>
</comment>
<evidence type="ECO:0000256" key="2">
    <source>
        <dbReference type="ARBA" id="ARBA00022692"/>
    </source>
</evidence>
<sequence>MSSLLMASIGAAVVATSFLSGVFGMAGGLILVGVLLALLPLPAAMTLHAVTQIASNFWRGLLWWRHIRWSAALPFNIGAGVMVGAWSLLGWVPDKAVAILMLGLSPFLVRLLPSGLRPDPSRAWDGVACGAASMALMLGTGVSGPLVDMFFLGGKLDRREIVATKAVCQVLGHGAKLAYFGMIISDPAGLDPEVAILAVASSMVGTSAARRLLEAMTDLQFRRWANRLITVLGCYYVVQGAVLLSIR</sequence>
<keyword evidence="2 5" id="KW-0812">Transmembrane</keyword>
<comment type="subcellular location">
    <subcellularLocation>
        <location evidence="5">Cell membrane</location>
        <topology evidence="5">Multi-pass membrane protein</topology>
    </subcellularLocation>
    <subcellularLocation>
        <location evidence="1">Membrane</location>
        <topology evidence="1">Multi-pass membrane protein</topology>
    </subcellularLocation>
</comment>
<proteinExistence type="inferred from homology"/>
<accession>A0ABV6J2E9</accession>
<reference evidence="6 7" key="1">
    <citation type="submission" date="2024-09" db="EMBL/GenBank/DDBJ databases">
        <authorList>
            <person name="Sun Q."/>
            <person name="Mori K."/>
        </authorList>
    </citation>
    <scope>NUCLEOTIDE SEQUENCE [LARGE SCALE GENOMIC DNA]</scope>
    <source>
        <strain evidence="6 7">CCM 7468</strain>
    </source>
</reference>
<feature type="transmembrane region" description="Helical" evidence="5">
    <location>
        <begin position="30"/>
        <end position="50"/>
    </location>
</feature>
<evidence type="ECO:0000256" key="1">
    <source>
        <dbReference type="ARBA" id="ARBA00004141"/>
    </source>
</evidence>
<evidence type="ECO:0000256" key="5">
    <source>
        <dbReference type="RuleBase" id="RU363041"/>
    </source>
</evidence>
<keyword evidence="7" id="KW-1185">Reference proteome</keyword>
<feature type="transmembrane region" description="Helical" evidence="5">
    <location>
        <begin position="225"/>
        <end position="246"/>
    </location>
</feature>
<organism evidence="6 7">
    <name type="scientific">Muricoccus vinaceus</name>
    <dbReference type="NCBI Taxonomy" id="424704"/>
    <lineage>
        <taxon>Bacteria</taxon>
        <taxon>Pseudomonadati</taxon>
        <taxon>Pseudomonadota</taxon>
        <taxon>Alphaproteobacteria</taxon>
        <taxon>Acetobacterales</taxon>
        <taxon>Roseomonadaceae</taxon>
        <taxon>Muricoccus</taxon>
    </lineage>
</organism>
<feature type="transmembrane region" description="Helical" evidence="5">
    <location>
        <begin position="124"/>
        <end position="147"/>
    </location>
</feature>